<dbReference type="Gramene" id="TraesCS4D03G0010300.2">
    <property type="protein sequence ID" value="TraesCS4D03G0010300.2.CDS"/>
    <property type="gene ID" value="TraesCS4D03G0010300"/>
</dbReference>
<dbReference type="Gramene" id="TraesRN4D0100011000.2">
    <property type="protein sequence ID" value="TraesRN4D0100011000.2"/>
    <property type="gene ID" value="TraesRN4D0100011000"/>
</dbReference>
<protein>
    <submittedName>
        <fullName evidence="2">Uncharacterized protein</fullName>
    </submittedName>
</protein>
<proteinExistence type="predicted"/>
<reference evidence="2" key="1">
    <citation type="submission" date="2018-08" db="EMBL/GenBank/DDBJ databases">
        <authorList>
            <person name="Rossello M."/>
        </authorList>
    </citation>
    <scope>NUCLEOTIDE SEQUENCE [LARGE SCALE GENOMIC DNA]</scope>
    <source>
        <strain evidence="2">cv. Chinese Spring</strain>
    </source>
</reference>
<keyword evidence="3" id="KW-1185">Reference proteome</keyword>
<sequence>MRKRSLRPRHKVHPAPKKAKKKQSYQHRIQRSLLYLRKRASIQTQLVAFLWVSAAHSSPDHQAWTLLLYIAAEHLPPPRSPPTLDGTGLRLQSAISGVPKQLDQLPPCSSAALPSKVVGSSGATRLWRWPSAQHGGW</sequence>
<dbReference type="Gramene" id="TraesCS4D02G006000.2">
    <property type="protein sequence ID" value="TraesCS4D02G006000.2"/>
    <property type="gene ID" value="TraesCS4D02G006000"/>
</dbReference>
<dbReference type="SMR" id="A0A3B6JBP6"/>
<feature type="region of interest" description="Disordered" evidence="1">
    <location>
        <begin position="1"/>
        <end position="26"/>
    </location>
</feature>
<dbReference type="AlphaFoldDB" id="A0A3B6JBP6"/>
<evidence type="ECO:0000313" key="2">
    <source>
        <dbReference type="EnsemblPlants" id="TraesCS4D02G006000.2"/>
    </source>
</evidence>
<reference evidence="2" key="2">
    <citation type="submission" date="2018-10" db="UniProtKB">
        <authorList>
            <consortium name="EnsemblPlants"/>
        </authorList>
    </citation>
    <scope>IDENTIFICATION</scope>
</reference>
<name>A0A3B6JBP6_WHEAT</name>
<dbReference type="OrthoDB" id="684683at2759"/>
<dbReference type="EnsemblPlants" id="TraesCS4D02G006000.2">
    <property type="protein sequence ID" value="TraesCS4D02G006000.2"/>
    <property type="gene ID" value="TraesCS4D02G006000"/>
</dbReference>
<evidence type="ECO:0000313" key="3">
    <source>
        <dbReference type="Proteomes" id="UP000019116"/>
    </source>
</evidence>
<dbReference type="Proteomes" id="UP000019116">
    <property type="component" value="Chromosome 4D"/>
</dbReference>
<evidence type="ECO:0000256" key="1">
    <source>
        <dbReference type="SAM" id="MobiDB-lite"/>
    </source>
</evidence>
<accession>A0A3B6JBP6</accession>
<organism evidence="2">
    <name type="scientific">Triticum aestivum</name>
    <name type="common">Wheat</name>
    <dbReference type="NCBI Taxonomy" id="4565"/>
    <lineage>
        <taxon>Eukaryota</taxon>
        <taxon>Viridiplantae</taxon>
        <taxon>Streptophyta</taxon>
        <taxon>Embryophyta</taxon>
        <taxon>Tracheophyta</taxon>
        <taxon>Spermatophyta</taxon>
        <taxon>Magnoliopsida</taxon>
        <taxon>Liliopsida</taxon>
        <taxon>Poales</taxon>
        <taxon>Poaceae</taxon>
        <taxon>BOP clade</taxon>
        <taxon>Pooideae</taxon>
        <taxon>Triticodae</taxon>
        <taxon>Triticeae</taxon>
        <taxon>Triticinae</taxon>
        <taxon>Triticum</taxon>
    </lineage>
</organism>